<evidence type="ECO:0000259" key="12">
    <source>
        <dbReference type="PROSITE" id="PS51466"/>
    </source>
</evidence>
<dbReference type="PROSITE" id="PS51044">
    <property type="entry name" value="ZF_SP_RING"/>
    <property type="match status" value="1"/>
</dbReference>
<dbReference type="PANTHER" id="PTHR10782:SF4">
    <property type="entry name" value="TONALLI, ISOFORM E"/>
    <property type="match status" value="1"/>
</dbReference>
<dbReference type="InterPro" id="IPR031141">
    <property type="entry name" value="SIZ1/2_SP-RING"/>
</dbReference>
<protein>
    <submittedName>
        <fullName evidence="13">Uncharacterized protein</fullName>
    </submittedName>
</protein>
<dbReference type="GO" id="GO:0000785">
    <property type="term" value="C:chromatin"/>
    <property type="evidence" value="ECO:0007669"/>
    <property type="project" value="TreeGrafter"/>
</dbReference>
<evidence type="ECO:0000256" key="6">
    <source>
        <dbReference type="ARBA" id="ARBA00022771"/>
    </source>
</evidence>
<evidence type="ECO:0000313" key="14">
    <source>
        <dbReference type="Proteomes" id="UP000717515"/>
    </source>
</evidence>
<keyword evidence="6 9" id="KW-0863">Zinc-finger</keyword>
<keyword evidence="7" id="KW-0833">Ubl conjugation pathway</keyword>
<evidence type="ECO:0000256" key="2">
    <source>
        <dbReference type="ARBA" id="ARBA00005383"/>
    </source>
</evidence>
<accession>A0A9P7ZYV6</accession>
<feature type="compositionally biased region" description="Low complexity" evidence="10">
    <location>
        <begin position="506"/>
        <end position="525"/>
    </location>
</feature>
<dbReference type="PROSITE" id="PS51466">
    <property type="entry name" value="PINIT"/>
    <property type="match status" value="1"/>
</dbReference>
<keyword evidence="3" id="KW-0808">Transferase</keyword>
<dbReference type="InterPro" id="IPR013083">
    <property type="entry name" value="Znf_RING/FYVE/PHD"/>
</dbReference>
<dbReference type="Gene3D" id="2.60.120.780">
    <property type="entry name" value="PINIT domain"/>
    <property type="match status" value="1"/>
</dbReference>
<feature type="compositionally biased region" description="Low complexity" evidence="10">
    <location>
        <begin position="533"/>
        <end position="554"/>
    </location>
</feature>
<dbReference type="InterPro" id="IPR023321">
    <property type="entry name" value="PINIT"/>
</dbReference>
<dbReference type="Pfam" id="PF14324">
    <property type="entry name" value="PINIT"/>
    <property type="match status" value="1"/>
</dbReference>
<feature type="domain" description="PINIT" evidence="12">
    <location>
        <begin position="96"/>
        <end position="243"/>
    </location>
</feature>
<comment type="similarity">
    <text evidence="2">Belongs to the PIAS family.</text>
</comment>
<evidence type="ECO:0000259" key="11">
    <source>
        <dbReference type="PROSITE" id="PS51044"/>
    </source>
</evidence>
<dbReference type="Gene3D" id="3.40.50.2300">
    <property type="match status" value="2"/>
</dbReference>
<feature type="region of interest" description="Disordered" evidence="10">
    <location>
        <begin position="433"/>
        <end position="453"/>
    </location>
</feature>
<feature type="region of interest" description="Disordered" evidence="10">
    <location>
        <begin position="813"/>
        <end position="867"/>
    </location>
</feature>
<dbReference type="CDD" id="cd16792">
    <property type="entry name" value="SP-RING_Siz-like"/>
    <property type="match status" value="1"/>
</dbReference>
<dbReference type="InterPro" id="IPR004181">
    <property type="entry name" value="Znf_MIZ"/>
</dbReference>
<feature type="region of interest" description="Disordered" evidence="10">
    <location>
        <begin position="1240"/>
        <end position="1263"/>
    </location>
</feature>
<name>A0A9P7ZYV6_MORAP</name>
<evidence type="ECO:0000256" key="3">
    <source>
        <dbReference type="ARBA" id="ARBA00022679"/>
    </source>
</evidence>
<dbReference type="PANTHER" id="PTHR10782">
    <property type="entry name" value="ZINC FINGER MIZ DOMAIN-CONTAINING PROTEIN"/>
    <property type="match status" value="1"/>
</dbReference>
<feature type="compositionally biased region" description="Basic residues" evidence="10">
    <location>
        <begin position="720"/>
        <end position="737"/>
    </location>
</feature>
<gene>
    <name evidence="13" type="ORF">KVV02_004305</name>
</gene>
<sequence length="1300" mass="138938">MEDFATITGRIIPSLLVTQLKGLIKTLNETIRPSPQLRIGGNKADLIQRLVQLITEYHNIGDQVVIRQIRHCVAAYSQGNPHHPTHPIPTTASYRTGMHHSQAQQVFKSSPFYKDIQVISQPRLCVEAKDRTVSVLLPLTIPPMLSMQLKKDPEFQVMVFCGWADGPSSSQTLMEFPHVCEIKVNGKVLEANLRGMKNKPGTVSPANITKLCKLEPADYNKVEFIYANSTKRYYASMHLVKKISVESIVTEIERGKFLSKEKMLQLIEDRNKDDDIMATSSTLSLKCPLGFQRITVPCRSSYCHHLQCFDAYTFFNLNEQTPTWTCPVCSRIMHSWEEIVVDGYFKDILKVTPKSLENITVQADGTWELPSTTPPLDQPAAPSPKKQKSTPAGGESVFVIDEDESEDEGSTTPSPAGQPAKPTFEVIDLISDSEDEVEEGSLPAQAVTDEDGDTSMQEAANSLQSMATATGDAAQRSVKTEDLEKLVPVDGIDGEAPPLSTSAGVAPTAGGTATTTATATATAAPEIHSVVGSASGSPPTAPSSASPEISSRMAQTDPNQTGVRSPTSRVPQTVWRDSNEDMFMNALLNPRRKRQFDDTVDTESINAMSYDARQRIARLDIHSNGSSDRGSSSTIPSPDAVRRSTSSPTPVPSFHELERRGYYENGHPMSVAPPMHGTFAPQHPPHHQSHTSQGTSQRGDSRGATMSPPLHPGYSSVSPHHPHHHSHHSHHHPHHHSANSPGPEYYSALSRPSSTGSLTAVASMAHRSSSISISSLSRPASSSSSSMTAMPAYSSSSSIPGWSPNEWRGDLRYMRNGSSNQTSHGDSSPRRISTDEAGSSMGHQASFTKYPPSQQHSPPPYHPSHPSHASYPHLLLVLCLATGTHGTNSNVKMALVLQGGPDGTKEGTQNALALQGAKEACVSSLPTDQGYKYSACTLNTLTPASETQGAYSGLIPSKASQNDFLMALGYFPAKAIQTAANANGNKLFAIVDFEFTPPVGNIVSVMYSEDQIGYLAGLLAGEVAKSRGGKVAVIGGVDQPSVRRQVNGFGSGVKVSCGTCKAYGLYAGTFDADPKLSSMAIDVLKERKVSVVFNAASIFGTSTLKNLTTQVGVYGIGSGSDEWITNWAYGSVPGSEHILTSIQTDYTVLVRSVMRSVLRANLTGGSTIFFGVNSDPAQSAIKLAPVHEAGGVFPSAMQGKMQGYIADMTKGKIKTGVDHKSGDSRSSGASSTSVELLSLAGDGSNSSGHNTDEGGGGSREGTSSRASQASFAACVLDEQKLASVAVMVLVVQIILLISGL</sequence>
<feature type="region of interest" description="Disordered" evidence="10">
    <location>
        <begin position="490"/>
        <end position="579"/>
    </location>
</feature>
<dbReference type="Pfam" id="PF02891">
    <property type="entry name" value="zf-MIZ"/>
    <property type="match status" value="1"/>
</dbReference>
<dbReference type="InterPro" id="IPR038654">
    <property type="entry name" value="PINIT_sf"/>
</dbReference>
<evidence type="ECO:0000256" key="4">
    <source>
        <dbReference type="ARBA" id="ARBA00022723"/>
    </source>
</evidence>
<feature type="compositionally biased region" description="Polar residues" evidence="10">
    <location>
        <begin position="816"/>
        <end position="826"/>
    </location>
</feature>
<evidence type="ECO:0000256" key="9">
    <source>
        <dbReference type="PROSITE-ProRule" id="PRU00452"/>
    </source>
</evidence>
<dbReference type="InterPro" id="IPR003760">
    <property type="entry name" value="PnrA-like"/>
</dbReference>
<keyword evidence="8" id="KW-0862">Zinc</keyword>
<dbReference type="EMBL" id="JAIFTL010000392">
    <property type="protein sequence ID" value="KAG9319710.1"/>
    <property type="molecule type" value="Genomic_DNA"/>
</dbReference>
<organism evidence="13 14">
    <name type="scientific">Mortierella alpina</name>
    <name type="common">Oleaginous fungus</name>
    <name type="synonym">Mortierella renispora</name>
    <dbReference type="NCBI Taxonomy" id="64518"/>
    <lineage>
        <taxon>Eukaryota</taxon>
        <taxon>Fungi</taxon>
        <taxon>Fungi incertae sedis</taxon>
        <taxon>Mucoromycota</taxon>
        <taxon>Mortierellomycotina</taxon>
        <taxon>Mortierellomycetes</taxon>
        <taxon>Mortierellales</taxon>
        <taxon>Mortierellaceae</taxon>
        <taxon>Mortierella</taxon>
    </lineage>
</organism>
<keyword evidence="4" id="KW-0479">Metal-binding</keyword>
<feature type="domain" description="SP-RING-type" evidence="11">
    <location>
        <begin position="272"/>
        <end position="354"/>
    </location>
</feature>
<dbReference type="GO" id="GO:0005886">
    <property type="term" value="C:plasma membrane"/>
    <property type="evidence" value="ECO:0007669"/>
    <property type="project" value="InterPro"/>
</dbReference>
<dbReference type="GO" id="GO:0008270">
    <property type="term" value="F:zinc ion binding"/>
    <property type="evidence" value="ECO:0007669"/>
    <property type="project" value="UniProtKB-KW"/>
</dbReference>
<feature type="region of interest" description="Disordered" evidence="10">
    <location>
        <begin position="621"/>
        <end position="801"/>
    </location>
</feature>
<evidence type="ECO:0000256" key="7">
    <source>
        <dbReference type="ARBA" id="ARBA00022786"/>
    </source>
</evidence>
<proteinExistence type="inferred from homology"/>
<evidence type="ECO:0000256" key="8">
    <source>
        <dbReference type="ARBA" id="ARBA00022833"/>
    </source>
</evidence>
<dbReference type="Pfam" id="PF02608">
    <property type="entry name" value="Bmp"/>
    <property type="match status" value="1"/>
</dbReference>
<dbReference type="GO" id="GO:0061665">
    <property type="term" value="F:SUMO ligase activity"/>
    <property type="evidence" value="ECO:0007669"/>
    <property type="project" value="TreeGrafter"/>
</dbReference>
<evidence type="ECO:0000313" key="13">
    <source>
        <dbReference type="EMBL" id="KAG9319710.1"/>
    </source>
</evidence>
<dbReference type="Proteomes" id="UP000717515">
    <property type="component" value="Unassembled WGS sequence"/>
</dbReference>
<keyword evidence="5" id="KW-0732">Signal</keyword>
<feature type="compositionally biased region" description="Polar residues" evidence="10">
    <location>
        <begin position="750"/>
        <end position="760"/>
    </location>
</feature>
<evidence type="ECO:0000256" key="10">
    <source>
        <dbReference type="SAM" id="MobiDB-lite"/>
    </source>
</evidence>
<feature type="compositionally biased region" description="Polar residues" evidence="10">
    <location>
        <begin position="556"/>
        <end position="571"/>
    </location>
</feature>
<comment type="caution">
    <text evidence="13">The sequence shown here is derived from an EMBL/GenBank/DDBJ whole genome shotgun (WGS) entry which is preliminary data.</text>
</comment>
<feature type="compositionally biased region" description="Low complexity" evidence="10">
    <location>
        <begin position="623"/>
        <end position="648"/>
    </location>
</feature>
<feature type="region of interest" description="Disordered" evidence="10">
    <location>
        <begin position="403"/>
        <end position="422"/>
    </location>
</feature>
<comment type="pathway">
    <text evidence="1">Protein modification; protein sumoylation.</text>
</comment>
<feature type="region of interest" description="Disordered" evidence="10">
    <location>
        <begin position="366"/>
        <end position="394"/>
    </location>
</feature>
<evidence type="ECO:0000256" key="5">
    <source>
        <dbReference type="ARBA" id="ARBA00022729"/>
    </source>
</evidence>
<reference evidence="13" key="1">
    <citation type="submission" date="2021-07" db="EMBL/GenBank/DDBJ databases">
        <title>Draft genome of Mortierella alpina, strain LL118, isolated from an aspen leaf litter sample.</title>
        <authorList>
            <person name="Yang S."/>
            <person name="Vinatzer B.A."/>
        </authorList>
    </citation>
    <scope>NUCLEOTIDE SEQUENCE</scope>
    <source>
        <strain evidence="13">LL118</strain>
    </source>
</reference>
<dbReference type="Gene3D" id="3.30.40.10">
    <property type="entry name" value="Zinc/RING finger domain, C3HC4 (zinc finger)"/>
    <property type="match status" value="1"/>
</dbReference>
<feature type="compositionally biased region" description="Low complexity" evidence="10">
    <location>
        <begin position="762"/>
        <end position="800"/>
    </location>
</feature>
<dbReference type="GO" id="GO:0016925">
    <property type="term" value="P:protein sumoylation"/>
    <property type="evidence" value="ECO:0007669"/>
    <property type="project" value="TreeGrafter"/>
</dbReference>
<evidence type="ECO:0000256" key="1">
    <source>
        <dbReference type="ARBA" id="ARBA00004718"/>
    </source>
</evidence>